<evidence type="ECO:0000259" key="5">
    <source>
        <dbReference type="PROSITE" id="PS50865"/>
    </source>
</evidence>
<keyword evidence="2 4" id="KW-0863">Zinc-finger</keyword>
<keyword evidence="7" id="KW-1185">Reference proteome</keyword>
<sequence length="242" mass="25540">MVMFQPEVAPPLIAARPGMLDGLAWVLLALGGEDDDKSGHAVLFPTVQALSWMAGHPAARPALKGHARIREGLRYAARRVRLVRVVAEDTLEQIETGSTVLQKAAAAAAARSEAGLPSKACAECGATGGEGSGGRLLQCTRCKAAGCRAVYYCSAAHQKAHWPEHKKVCGYTSSKSIPSIVIPAPQPVEHWTPTHVPSREELEAMGARQLKALLAARGVSSEGLLEKSELVEKLLATREGGG</sequence>
<evidence type="ECO:0000256" key="1">
    <source>
        <dbReference type="ARBA" id="ARBA00022723"/>
    </source>
</evidence>
<dbReference type="PROSITE" id="PS50865">
    <property type="entry name" value="ZF_MYND_2"/>
    <property type="match status" value="1"/>
</dbReference>
<gene>
    <name evidence="6" type="ORF">MNEG_3317</name>
</gene>
<dbReference type="KEGG" id="mng:MNEG_3317"/>
<dbReference type="AlphaFoldDB" id="A0A0D2K281"/>
<dbReference type="GeneID" id="25736195"/>
<evidence type="ECO:0000313" key="6">
    <source>
        <dbReference type="EMBL" id="KIZ04648.1"/>
    </source>
</evidence>
<dbReference type="SUPFAM" id="SSF144232">
    <property type="entry name" value="HIT/MYND zinc finger-like"/>
    <property type="match status" value="1"/>
</dbReference>
<evidence type="ECO:0000256" key="4">
    <source>
        <dbReference type="PROSITE-ProRule" id="PRU00134"/>
    </source>
</evidence>
<keyword evidence="3" id="KW-0862">Zinc</keyword>
<protein>
    <recommendedName>
        <fullName evidence="5">MYND-type domain-containing protein</fullName>
    </recommendedName>
</protein>
<organism evidence="6 7">
    <name type="scientific">Monoraphidium neglectum</name>
    <dbReference type="NCBI Taxonomy" id="145388"/>
    <lineage>
        <taxon>Eukaryota</taxon>
        <taxon>Viridiplantae</taxon>
        <taxon>Chlorophyta</taxon>
        <taxon>core chlorophytes</taxon>
        <taxon>Chlorophyceae</taxon>
        <taxon>CS clade</taxon>
        <taxon>Sphaeropleales</taxon>
        <taxon>Selenastraceae</taxon>
        <taxon>Monoraphidium</taxon>
    </lineage>
</organism>
<dbReference type="GO" id="GO:0008270">
    <property type="term" value="F:zinc ion binding"/>
    <property type="evidence" value="ECO:0007669"/>
    <property type="project" value="UniProtKB-KW"/>
</dbReference>
<keyword evidence="1" id="KW-0479">Metal-binding</keyword>
<accession>A0A0D2K281</accession>
<evidence type="ECO:0000313" key="7">
    <source>
        <dbReference type="Proteomes" id="UP000054498"/>
    </source>
</evidence>
<reference evidence="6 7" key="1">
    <citation type="journal article" date="2013" name="BMC Genomics">
        <title>Reconstruction of the lipid metabolism for the microalga Monoraphidium neglectum from its genome sequence reveals characteristics suitable for biofuel production.</title>
        <authorList>
            <person name="Bogen C."/>
            <person name="Al-Dilaimi A."/>
            <person name="Albersmeier A."/>
            <person name="Wichmann J."/>
            <person name="Grundmann M."/>
            <person name="Rupp O."/>
            <person name="Lauersen K.J."/>
            <person name="Blifernez-Klassen O."/>
            <person name="Kalinowski J."/>
            <person name="Goesmann A."/>
            <person name="Mussgnug J.H."/>
            <person name="Kruse O."/>
        </authorList>
    </citation>
    <scope>NUCLEOTIDE SEQUENCE [LARGE SCALE GENOMIC DNA]</scope>
    <source>
        <strain evidence="6 7">SAG 48.87</strain>
    </source>
</reference>
<dbReference type="Gene3D" id="6.10.140.2220">
    <property type="match status" value="1"/>
</dbReference>
<dbReference type="RefSeq" id="XP_013903667.1">
    <property type="nucleotide sequence ID" value="XM_014048213.1"/>
</dbReference>
<evidence type="ECO:0000256" key="3">
    <source>
        <dbReference type="ARBA" id="ARBA00022833"/>
    </source>
</evidence>
<dbReference type="InterPro" id="IPR002893">
    <property type="entry name" value="Znf_MYND"/>
</dbReference>
<evidence type="ECO:0000256" key="2">
    <source>
        <dbReference type="ARBA" id="ARBA00022771"/>
    </source>
</evidence>
<dbReference type="OrthoDB" id="540581at2759"/>
<name>A0A0D2K281_9CHLO</name>
<dbReference type="EMBL" id="KK100630">
    <property type="protein sequence ID" value="KIZ04648.1"/>
    <property type="molecule type" value="Genomic_DNA"/>
</dbReference>
<dbReference type="Pfam" id="PF01753">
    <property type="entry name" value="zf-MYND"/>
    <property type="match status" value="1"/>
</dbReference>
<proteinExistence type="predicted"/>
<dbReference type="Proteomes" id="UP000054498">
    <property type="component" value="Unassembled WGS sequence"/>
</dbReference>
<feature type="domain" description="MYND-type" evidence="5">
    <location>
        <begin position="121"/>
        <end position="169"/>
    </location>
</feature>